<dbReference type="Pfam" id="PF07690">
    <property type="entry name" value="MFS_1"/>
    <property type="match status" value="1"/>
</dbReference>
<evidence type="ECO:0000256" key="2">
    <source>
        <dbReference type="ARBA" id="ARBA00022448"/>
    </source>
</evidence>
<gene>
    <name evidence="9" type="ORF">SISNIDRAFT_406307</name>
</gene>
<name>A0A164YUW0_9AGAM</name>
<feature type="transmembrane region" description="Helical" evidence="7">
    <location>
        <begin position="488"/>
        <end position="507"/>
    </location>
</feature>
<dbReference type="Gene3D" id="1.20.1250.20">
    <property type="entry name" value="MFS general substrate transporter like domains"/>
    <property type="match status" value="1"/>
</dbReference>
<keyword evidence="10" id="KW-1185">Reference proteome</keyword>
<keyword evidence="6" id="KW-0325">Glycoprotein</keyword>
<comment type="subcellular location">
    <subcellularLocation>
        <location evidence="1">Membrane</location>
        <topology evidence="1">Multi-pass membrane protein</topology>
    </subcellularLocation>
</comment>
<dbReference type="FunFam" id="1.20.1720.10:FF:000009">
    <property type="entry name" value="MFS multidrug transporter"/>
    <property type="match status" value="1"/>
</dbReference>
<evidence type="ECO:0000256" key="5">
    <source>
        <dbReference type="ARBA" id="ARBA00023136"/>
    </source>
</evidence>
<feature type="transmembrane region" description="Helical" evidence="7">
    <location>
        <begin position="288"/>
        <end position="313"/>
    </location>
</feature>
<keyword evidence="3 7" id="KW-0812">Transmembrane</keyword>
<sequence>MSSGVNVEAGPSRTASEPHAVEQIELQVVEQTQSPPEPATPRSHERYSVYNRREKWFLVCLASLSALLSPLTANIYFPALPLLASEFHKSLELINLTVTGYMVFQGIAPVFWAPIADRYGRRIVFILCLATLSLSCVGLALTPTSAYWLLLLLRCFQAAGSASTVAVSAGLILDIAEPSERGSFIGIYSLGPMAGPAFGPVIGGALGGSLGWRSIFWFMCILAGCILILIVLALPETLRSLVGNGSIQPPRLLRIPIRLGAKFNYDLPYNPPKKPWSNPFRLLFNADVLLVIVPNAITTAVYSSVVTTISILFQSTYPFLTQTDLGLCYLAVGGGCAIGAWVNGRLLDRAYRSAEREYEAKKSQTVSDGKEHSATSTLERKLDPEFPLERARLQMIPANLAVFIACTIGYGWCVEAAVHISAPLILSFFIGWSLISTSNTIQTFILDLFPREGSSITATNNMIRWTLSAVLVACEELIIDALNPGWTFTIYGAICVFAYPMLYYEMIRGHRFRGRRKEKTAIRVAKGWEAAVRAR</sequence>
<evidence type="ECO:0000256" key="3">
    <source>
        <dbReference type="ARBA" id="ARBA00022692"/>
    </source>
</evidence>
<dbReference type="GO" id="GO:0005886">
    <property type="term" value="C:plasma membrane"/>
    <property type="evidence" value="ECO:0007669"/>
    <property type="project" value="TreeGrafter"/>
</dbReference>
<evidence type="ECO:0000313" key="9">
    <source>
        <dbReference type="EMBL" id="KZS97259.1"/>
    </source>
</evidence>
<feature type="transmembrane region" description="Helical" evidence="7">
    <location>
        <begin position="400"/>
        <end position="418"/>
    </location>
</feature>
<dbReference type="GO" id="GO:0015137">
    <property type="term" value="F:citrate transmembrane transporter activity"/>
    <property type="evidence" value="ECO:0007669"/>
    <property type="project" value="UniProtKB-ARBA"/>
</dbReference>
<feature type="transmembrane region" description="Helical" evidence="7">
    <location>
        <begin position="215"/>
        <end position="234"/>
    </location>
</feature>
<dbReference type="OrthoDB" id="440553at2759"/>
<dbReference type="GO" id="GO:0140115">
    <property type="term" value="P:export across plasma membrane"/>
    <property type="evidence" value="ECO:0007669"/>
    <property type="project" value="UniProtKB-ARBA"/>
</dbReference>
<organism evidence="9 10">
    <name type="scientific">Sistotremastrum niveocremeum HHB9708</name>
    <dbReference type="NCBI Taxonomy" id="1314777"/>
    <lineage>
        <taxon>Eukaryota</taxon>
        <taxon>Fungi</taxon>
        <taxon>Dikarya</taxon>
        <taxon>Basidiomycota</taxon>
        <taxon>Agaricomycotina</taxon>
        <taxon>Agaricomycetes</taxon>
        <taxon>Sistotremastrales</taxon>
        <taxon>Sistotremastraceae</taxon>
        <taxon>Sertulicium</taxon>
        <taxon>Sertulicium niveocremeum</taxon>
    </lineage>
</organism>
<feature type="transmembrane region" description="Helical" evidence="7">
    <location>
        <begin position="147"/>
        <end position="173"/>
    </location>
</feature>
<accession>A0A164YUW0</accession>
<keyword evidence="2" id="KW-0813">Transport</keyword>
<feature type="transmembrane region" description="Helical" evidence="7">
    <location>
        <begin position="56"/>
        <end position="77"/>
    </location>
</feature>
<dbReference type="Proteomes" id="UP000076722">
    <property type="component" value="Unassembled WGS sequence"/>
</dbReference>
<evidence type="ECO:0000259" key="8">
    <source>
        <dbReference type="PROSITE" id="PS50850"/>
    </source>
</evidence>
<keyword evidence="5 7" id="KW-0472">Membrane</keyword>
<feature type="transmembrane region" description="Helical" evidence="7">
    <location>
        <begin position="97"/>
        <end position="116"/>
    </location>
</feature>
<dbReference type="CDD" id="cd17323">
    <property type="entry name" value="MFS_Tpo1_MDR_like"/>
    <property type="match status" value="1"/>
</dbReference>
<dbReference type="AlphaFoldDB" id="A0A164YUW0"/>
<feature type="transmembrane region" description="Helical" evidence="7">
    <location>
        <begin position="319"/>
        <end position="342"/>
    </location>
</feature>
<evidence type="ECO:0000313" key="10">
    <source>
        <dbReference type="Proteomes" id="UP000076722"/>
    </source>
</evidence>
<dbReference type="STRING" id="1314777.A0A164YUW0"/>
<evidence type="ECO:0000256" key="4">
    <source>
        <dbReference type="ARBA" id="ARBA00022989"/>
    </source>
</evidence>
<dbReference type="EMBL" id="KV419397">
    <property type="protein sequence ID" value="KZS97259.1"/>
    <property type="molecule type" value="Genomic_DNA"/>
</dbReference>
<dbReference type="InterPro" id="IPR036259">
    <property type="entry name" value="MFS_trans_sf"/>
</dbReference>
<keyword evidence="4 7" id="KW-1133">Transmembrane helix</keyword>
<proteinExistence type="predicted"/>
<dbReference type="InterPro" id="IPR020846">
    <property type="entry name" value="MFS_dom"/>
</dbReference>
<feature type="transmembrane region" description="Helical" evidence="7">
    <location>
        <begin position="185"/>
        <end position="203"/>
    </location>
</feature>
<dbReference type="PANTHER" id="PTHR23502">
    <property type="entry name" value="MAJOR FACILITATOR SUPERFAMILY"/>
    <property type="match status" value="1"/>
</dbReference>
<dbReference type="PROSITE" id="PS50850">
    <property type="entry name" value="MFS"/>
    <property type="match status" value="1"/>
</dbReference>
<dbReference type="SUPFAM" id="SSF103473">
    <property type="entry name" value="MFS general substrate transporter"/>
    <property type="match status" value="1"/>
</dbReference>
<dbReference type="InterPro" id="IPR011701">
    <property type="entry name" value="MFS"/>
</dbReference>
<dbReference type="PANTHER" id="PTHR23502:SF51">
    <property type="entry name" value="QUINIDINE RESISTANCE PROTEIN 1-RELATED"/>
    <property type="match status" value="1"/>
</dbReference>
<reference evidence="9 10" key="1">
    <citation type="journal article" date="2016" name="Mol. Biol. Evol.">
        <title>Comparative Genomics of Early-Diverging Mushroom-Forming Fungi Provides Insights into the Origins of Lignocellulose Decay Capabilities.</title>
        <authorList>
            <person name="Nagy L.G."/>
            <person name="Riley R."/>
            <person name="Tritt A."/>
            <person name="Adam C."/>
            <person name="Daum C."/>
            <person name="Floudas D."/>
            <person name="Sun H."/>
            <person name="Yadav J.S."/>
            <person name="Pangilinan J."/>
            <person name="Larsson K.H."/>
            <person name="Matsuura K."/>
            <person name="Barry K."/>
            <person name="Labutti K."/>
            <person name="Kuo R."/>
            <person name="Ohm R.A."/>
            <person name="Bhattacharya S.S."/>
            <person name="Shirouzu T."/>
            <person name="Yoshinaga Y."/>
            <person name="Martin F.M."/>
            <person name="Grigoriev I.V."/>
            <person name="Hibbett D.S."/>
        </authorList>
    </citation>
    <scope>NUCLEOTIDE SEQUENCE [LARGE SCALE GENOMIC DNA]</scope>
    <source>
        <strain evidence="9 10">HHB9708</strain>
    </source>
</reference>
<feature type="transmembrane region" description="Helical" evidence="7">
    <location>
        <begin position="123"/>
        <end position="141"/>
    </location>
</feature>
<protein>
    <submittedName>
        <fullName evidence="9">MFS general substrate transporter</fullName>
    </submittedName>
</protein>
<feature type="domain" description="Major facilitator superfamily (MFS) profile" evidence="8">
    <location>
        <begin position="58"/>
        <end position="510"/>
    </location>
</feature>
<evidence type="ECO:0000256" key="6">
    <source>
        <dbReference type="ARBA" id="ARBA00023180"/>
    </source>
</evidence>
<dbReference type="FunFam" id="1.20.1250.20:FF:000172">
    <property type="entry name" value="MFS multidrug resistance transporter"/>
    <property type="match status" value="1"/>
</dbReference>
<evidence type="ECO:0000256" key="1">
    <source>
        <dbReference type="ARBA" id="ARBA00004141"/>
    </source>
</evidence>
<evidence type="ECO:0000256" key="7">
    <source>
        <dbReference type="SAM" id="Phobius"/>
    </source>
</evidence>